<dbReference type="PANTHER" id="PTHR42877:SF10">
    <property type="entry name" value="L-ORNITHINE N(5)-OXYGENASE"/>
    <property type="match status" value="1"/>
</dbReference>
<dbReference type="AlphaFoldDB" id="A0A0L0MXL9"/>
<proteinExistence type="inferred from homology"/>
<evidence type="ECO:0000256" key="1">
    <source>
        <dbReference type="ARBA" id="ARBA00010139"/>
    </source>
</evidence>
<evidence type="ECO:0000313" key="2">
    <source>
        <dbReference type="EMBL" id="KND86225.1"/>
    </source>
</evidence>
<comment type="caution">
    <text evidence="2">The sequence shown here is derived from an EMBL/GenBank/DDBJ whole genome shotgun (WGS) entry which is preliminary data.</text>
</comment>
<name>A0A0L0MXL9_TOLOC</name>
<gene>
    <name evidence="2" type="ORF">TOPH_09149</name>
</gene>
<dbReference type="PANTHER" id="PTHR42877">
    <property type="entry name" value="L-ORNITHINE N(5)-MONOOXYGENASE-RELATED"/>
    <property type="match status" value="1"/>
</dbReference>
<dbReference type="Proteomes" id="UP000036947">
    <property type="component" value="Unassembled WGS sequence"/>
</dbReference>
<evidence type="ECO:0000313" key="3">
    <source>
        <dbReference type="Proteomes" id="UP000036947"/>
    </source>
</evidence>
<keyword evidence="3" id="KW-1185">Reference proteome</keyword>
<dbReference type="STRING" id="1163406.A0A0L0MXL9"/>
<comment type="similarity">
    <text evidence="1">Belongs to the FAD-binding monooxygenase family.</text>
</comment>
<sequence length="159" mass="18155">MAIENTINYALRVIKPVIDGDATTVEVKREAEIQFSQQMQQDLHKTVWWGGCVSWYNTKGRSGKKWNAMSYPHSQMYYWYKSLFPAYQDWNYTVRPAVAAQFPLSRCKQVSNVGLVDTECGAPYIPAKGPEAGSMDRPPARSPPHLAGYEAIRRRLPLR</sequence>
<reference evidence="2 3" key="1">
    <citation type="journal article" date="2015" name="BMC Genomics">
        <title>The genome of the truffle-parasite Tolypocladium ophioglossoides and the evolution of antifungal peptaibiotics.</title>
        <authorList>
            <person name="Quandt C.A."/>
            <person name="Bushley K.E."/>
            <person name="Spatafora J.W."/>
        </authorList>
    </citation>
    <scope>NUCLEOTIDE SEQUENCE [LARGE SCALE GENOMIC DNA]</scope>
    <source>
        <strain evidence="2 3">CBS 100239</strain>
    </source>
</reference>
<accession>A0A0L0MXL9</accession>
<dbReference type="EMBL" id="LFRF01000068">
    <property type="protein sequence ID" value="KND86225.1"/>
    <property type="molecule type" value="Genomic_DNA"/>
</dbReference>
<dbReference type="InterPro" id="IPR036188">
    <property type="entry name" value="FAD/NAD-bd_sf"/>
</dbReference>
<organism evidence="2 3">
    <name type="scientific">Tolypocladium ophioglossoides (strain CBS 100239)</name>
    <name type="common">Snaketongue truffleclub</name>
    <name type="synonym">Elaphocordyceps ophioglossoides</name>
    <dbReference type="NCBI Taxonomy" id="1163406"/>
    <lineage>
        <taxon>Eukaryota</taxon>
        <taxon>Fungi</taxon>
        <taxon>Dikarya</taxon>
        <taxon>Ascomycota</taxon>
        <taxon>Pezizomycotina</taxon>
        <taxon>Sordariomycetes</taxon>
        <taxon>Hypocreomycetidae</taxon>
        <taxon>Hypocreales</taxon>
        <taxon>Ophiocordycipitaceae</taxon>
        <taxon>Tolypocladium</taxon>
    </lineage>
</organism>
<dbReference type="Gene3D" id="3.50.50.60">
    <property type="entry name" value="FAD/NAD(P)-binding domain"/>
    <property type="match status" value="1"/>
</dbReference>
<protein>
    <submittedName>
        <fullName evidence="2">Uncharacterized protein</fullName>
    </submittedName>
</protein>
<dbReference type="InterPro" id="IPR051209">
    <property type="entry name" value="FAD-bind_Monooxygenase_sf"/>
</dbReference>
<dbReference type="OrthoDB" id="74360at2759"/>